<evidence type="ECO:0000313" key="5">
    <source>
        <dbReference type="EMBL" id="GMN22324.1"/>
    </source>
</evidence>
<evidence type="ECO:0000313" key="6">
    <source>
        <dbReference type="Proteomes" id="UP001187192"/>
    </source>
</evidence>
<sequence>MDPEANSHLNNGGDRKVSEKRLVSPNHLKRLAGKVAIITGGARGIGAATAKVFAQNGAHVIIADILDDLGATLADSIGGRYIHCNVAKESDVESAVELALKWKGKLDIMFNNAGISGPPGGSITNLDMDKLKYLLSVNVLGILHGIKYASRAMIKAKIKGSIICTSSSAGILGGLGSHGYTLSKGALNGLVRSVGCELGEHGIRVNSISPHGVPTEMLVGAFRKFVGKADMEAEDVGKIVGERGSLLRGRGGTSDDVARAALFLACDDSAFVTAHNLVVDGGYTSADSQMSFIYH</sequence>
<evidence type="ECO:0000256" key="3">
    <source>
        <dbReference type="SAM" id="MobiDB-lite"/>
    </source>
</evidence>
<evidence type="ECO:0000256" key="1">
    <source>
        <dbReference type="ARBA" id="ARBA00006484"/>
    </source>
</evidence>
<dbReference type="EMBL" id="BTGU01001378">
    <property type="protein sequence ID" value="GMN22312.1"/>
    <property type="molecule type" value="Genomic_DNA"/>
</dbReference>
<dbReference type="InterPro" id="IPR036291">
    <property type="entry name" value="NAD(P)-bd_dom_sf"/>
</dbReference>
<feature type="region of interest" description="Disordered" evidence="3">
    <location>
        <begin position="1"/>
        <end position="20"/>
    </location>
</feature>
<dbReference type="PRINTS" id="PR00081">
    <property type="entry name" value="GDHRDH"/>
</dbReference>
<dbReference type="InterPro" id="IPR002347">
    <property type="entry name" value="SDR_fam"/>
</dbReference>
<dbReference type="SUPFAM" id="SSF51735">
    <property type="entry name" value="NAD(P)-binding Rossmann-fold domains"/>
    <property type="match status" value="1"/>
</dbReference>
<dbReference type="Gene3D" id="3.40.50.720">
    <property type="entry name" value="NAD(P)-binding Rossmann-like Domain"/>
    <property type="match status" value="1"/>
</dbReference>
<organism evidence="5 6">
    <name type="scientific">Ficus carica</name>
    <name type="common">Common fig</name>
    <dbReference type="NCBI Taxonomy" id="3494"/>
    <lineage>
        <taxon>Eukaryota</taxon>
        <taxon>Viridiplantae</taxon>
        <taxon>Streptophyta</taxon>
        <taxon>Embryophyta</taxon>
        <taxon>Tracheophyta</taxon>
        <taxon>Spermatophyta</taxon>
        <taxon>Magnoliopsida</taxon>
        <taxon>eudicotyledons</taxon>
        <taxon>Gunneridae</taxon>
        <taxon>Pentapetalae</taxon>
        <taxon>rosids</taxon>
        <taxon>fabids</taxon>
        <taxon>Rosales</taxon>
        <taxon>Moraceae</taxon>
        <taxon>Ficeae</taxon>
        <taxon>Ficus</taxon>
    </lineage>
</organism>
<dbReference type="EMBL" id="BTGU01001379">
    <property type="protein sequence ID" value="GMN22324.1"/>
    <property type="molecule type" value="Genomic_DNA"/>
</dbReference>
<dbReference type="PRINTS" id="PR00080">
    <property type="entry name" value="SDRFAMILY"/>
</dbReference>
<keyword evidence="6" id="KW-1185">Reference proteome</keyword>
<dbReference type="Pfam" id="PF13561">
    <property type="entry name" value="adh_short_C2"/>
    <property type="match status" value="1"/>
</dbReference>
<gene>
    <name evidence="4" type="ORF">TIFTF001_040226</name>
    <name evidence="5" type="ORF">TIFTF001_040228</name>
</gene>
<keyword evidence="2" id="KW-0560">Oxidoreductase</keyword>
<evidence type="ECO:0000313" key="4">
    <source>
        <dbReference type="EMBL" id="GMN22312.1"/>
    </source>
</evidence>
<comment type="caution">
    <text evidence="5">The sequence shown here is derived from an EMBL/GenBank/DDBJ whole genome shotgun (WGS) entry which is preliminary data.</text>
</comment>
<accession>A0AA87YYY5</accession>
<name>A0AA87YYY5_FICCA</name>
<reference evidence="5" key="1">
    <citation type="submission" date="2023-07" db="EMBL/GenBank/DDBJ databases">
        <title>draft genome sequence of fig (Ficus carica).</title>
        <authorList>
            <person name="Takahashi T."/>
            <person name="Nishimura K."/>
        </authorList>
    </citation>
    <scope>NUCLEOTIDE SEQUENCE</scope>
</reference>
<protein>
    <submittedName>
        <fullName evidence="5">Uncharacterized protein</fullName>
    </submittedName>
</protein>
<dbReference type="GO" id="GO:0016491">
    <property type="term" value="F:oxidoreductase activity"/>
    <property type="evidence" value="ECO:0007669"/>
    <property type="project" value="UniProtKB-KW"/>
</dbReference>
<dbReference type="PANTHER" id="PTHR43180:SF42">
    <property type="entry name" value="SHORT-CHAIN DEHYDROGENASE REDUCTASE ATA1"/>
    <property type="match status" value="1"/>
</dbReference>
<dbReference type="AlphaFoldDB" id="A0AA87YYY5"/>
<proteinExistence type="inferred from homology"/>
<dbReference type="FunFam" id="3.40.50.720:FF:000084">
    <property type="entry name" value="Short-chain dehydrogenase reductase"/>
    <property type="match status" value="1"/>
</dbReference>
<dbReference type="PANTHER" id="PTHR43180">
    <property type="entry name" value="3-OXOACYL-(ACYL-CARRIER-PROTEIN) REDUCTASE (AFU_ORTHOLOGUE AFUA_6G11210)"/>
    <property type="match status" value="1"/>
</dbReference>
<comment type="similarity">
    <text evidence="1">Belongs to the short-chain dehydrogenases/reductases (SDR) family.</text>
</comment>
<evidence type="ECO:0000256" key="2">
    <source>
        <dbReference type="ARBA" id="ARBA00023002"/>
    </source>
</evidence>
<dbReference type="Proteomes" id="UP001187192">
    <property type="component" value="Unassembled WGS sequence"/>
</dbReference>